<feature type="repeat" description="ANK" evidence="3">
    <location>
        <begin position="217"/>
        <end position="239"/>
    </location>
</feature>
<feature type="compositionally biased region" description="Polar residues" evidence="4">
    <location>
        <begin position="12"/>
        <end position="23"/>
    </location>
</feature>
<dbReference type="SUPFAM" id="SSF48403">
    <property type="entry name" value="Ankyrin repeat"/>
    <property type="match status" value="1"/>
</dbReference>
<dbReference type="AlphaFoldDB" id="A0A9N9X9R2"/>
<evidence type="ECO:0008006" key="7">
    <source>
        <dbReference type="Google" id="ProtNLM"/>
    </source>
</evidence>
<dbReference type="GO" id="GO:0071356">
    <property type="term" value="P:cellular response to tumor necrosis factor"/>
    <property type="evidence" value="ECO:0007669"/>
    <property type="project" value="TreeGrafter"/>
</dbReference>
<dbReference type="EMBL" id="OU898277">
    <property type="protein sequence ID" value="CAG9830454.1"/>
    <property type="molecule type" value="Genomic_DNA"/>
</dbReference>
<dbReference type="InterPro" id="IPR002110">
    <property type="entry name" value="Ankyrin_rpt"/>
</dbReference>
<gene>
    <name evidence="5" type="ORF">DIABBA_LOCUS4155</name>
</gene>
<dbReference type="Pfam" id="PF12796">
    <property type="entry name" value="Ank_2"/>
    <property type="match status" value="2"/>
</dbReference>
<evidence type="ECO:0000256" key="4">
    <source>
        <dbReference type="SAM" id="MobiDB-lite"/>
    </source>
</evidence>
<protein>
    <recommendedName>
        <fullName evidence="7">NF-kappa-B inhibitor cactus</fullName>
    </recommendedName>
</protein>
<reference evidence="5" key="1">
    <citation type="submission" date="2022-01" db="EMBL/GenBank/DDBJ databases">
        <authorList>
            <person name="King R."/>
        </authorList>
    </citation>
    <scope>NUCLEOTIDE SEQUENCE</scope>
</reference>
<keyword evidence="6" id="KW-1185">Reference proteome</keyword>
<proteinExistence type="predicted"/>
<dbReference type="PANTHER" id="PTHR46680">
    <property type="entry name" value="NF-KAPPA-B INHIBITOR ALPHA"/>
    <property type="match status" value="1"/>
</dbReference>
<accession>A0A9N9X9R2</accession>
<dbReference type="OrthoDB" id="20727at2759"/>
<dbReference type="SMART" id="SM00248">
    <property type="entry name" value="ANK"/>
    <property type="match status" value="5"/>
</dbReference>
<evidence type="ECO:0000313" key="5">
    <source>
        <dbReference type="EMBL" id="CAG9830454.1"/>
    </source>
</evidence>
<feature type="repeat" description="ANK" evidence="3">
    <location>
        <begin position="303"/>
        <end position="325"/>
    </location>
</feature>
<keyword evidence="2 3" id="KW-0040">ANK repeat</keyword>
<feature type="region of interest" description="Disordered" evidence="4">
    <location>
        <begin position="1"/>
        <end position="27"/>
    </location>
</feature>
<keyword evidence="1" id="KW-0677">Repeat</keyword>
<feature type="repeat" description="ANK" evidence="3">
    <location>
        <begin position="269"/>
        <end position="301"/>
    </location>
</feature>
<dbReference type="Gene3D" id="1.25.40.20">
    <property type="entry name" value="Ankyrin repeat-containing domain"/>
    <property type="match status" value="1"/>
</dbReference>
<feature type="repeat" description="ANK" evidence="3">
    <location>
        <begin position="184"/>
        <end position="216"/>
    </location>
</feature>
<dbReference type="PANTHER" id="PTHR46680:SF3">
    <property type="entry name" value="NF-KAPPA-B INHIBITOR CACTUS"/>
    <property type="match status" value="1"/>
</dbReference>
<dbReference type="PROSITE" id="PS50088">
    <property type="entry name" value="ANK_REPEAT"/>
    <property type="match status" value="4"/>
</dbReference>
<dbReference type="InterPro" id="IPR036770">
    <property type="entry name" value="Ankyrin_rpt-contain_sf"/>
</dbReference>
<sequence length="398" mass="44441">MQMSDQDFAGETNENLNFDTSASAHEHEDKKAIYYESSKTDSGFISGEISEEILDSGLIEDVDKPLNTTASFTEEEEKKVEPMLLDSGVCLTESFSKISIKEIESGVNDLNNPKKPTALVAPVDSFTKKQVKPVEAIPWKIYYEQDEEGDTHLHMAIAQGFLEVAVALIRAVPHPKLLDTANDDNQTPLHLAVETGQWRIVRWLIVAGAKPSPRGPQGDSPLHVAARKNDSRSVRAIIEPVQVQERDQLALSYQEHLYETCDFDQWNFLGQTCVHVAAMHGHLEVLRHLIWYGANINAREGCMGFTPLHCAVQTGNEEIVQFLLSCKNIDVETMSYSGKDALEINHRFVSEKIRQALINKGLPSPYSSEDEYDSDASEDEMVYENSHVFSAQMVNASA</sequence>
<organism evidence="5 6">
    <name type="scientific">Diabrotica balteata</name>
    <name type="common">Banded cucumber beetle</name>
    <dbReference type="NCBI Taxonomy" id="107213"/>
    <lineage>
        <taxon>Eukaryota</taxon>
        <taxon>Metazoa</taxon>
        <taxon>Ecdysozoa</taxon>
        <taxon>Arthropoda</taxon>
        <taxon>Hexapoda</taxon>
        <taxon>Insecta</taxon>
        <taxon>Pterygota</taxon>
        <taxon>Neoptera</taxon>
        <taxon>Endopterygota</taxon>
        <taxon>Coleoptera</taxon>
        <taxon>Polyphaga</taxon>
        <taxon>Cucujiformia</taxon>
        <taxon>Chrysomeloidea</taxon>
        <taxon>Chrysomelidae</taxon>
        <taxon>Galerucinae</taxon>
        <taxon>Diabroticina</taxon>
        <taxon>Diabroticites</taxon>
        <taxon>Diabrotica</taxon>
    </lineage>
</organism>
<evidence type="ECO:0000256" key="2">
    <source>
        <dbReference type="ARBA" id="ARBA00023043"/>
    </source>
</evidence>
<dbReference type="GO" id="GO:0005829">
    <property type="term" value="C:cytosol"/>
    <property type="evidence" value="ECO:0007669"/>
    <property type="project" value="TreeGrafter"/>
</dbReference>
<dbReference type="GO" id="GO:0051059">
    <property type="term" value="F:NF-kappaB binding"/>
    <property type="evidence" value="ECO:0007669"/>
    <property type="project" value="TreeGrafter"/>
</dbReference>
<evidence type="ECO:0000256" key="1">
    <source>
        <dbReference type="ARBA" id="ARBA00022737"/>
    </source>
</evidence>
<name>A0A9N9X9R2_DIABA</name>
<dbReference type="PROSITE" id="PS50297">
    <property type="entry name" value="ANK_REP_REGION"/>
    <property type="match status" value="4"/>
</dbReference>
<dbReference type="Proteomes" id="UP001153709">
    <property type="component" value="Chromosome 2"/>
</dbReference>
<dbReference type="InterPro" id="IPR051070">
    <property type="entry name" value="NF-kappa-B_inhibitor"/>
</dbReference>
<evidence type="ECO:0000256" key="3">
    <source>
        <dbReference type="PROSITE-ProRule" id="PRU00023"/>
    </source>
</evidence>
<evidence type="ECO:0000313" key="6">
    <source>
        <dbReference type="Proteomes" id="UP001153709"/>
    </source>
</evidence>